<reference evidence="1" key="1">
    <citation type="submission" date="2020-08" db="EMBL/GenBank/DDBJ databases">
        <title>Multicomponent nature underlies the extraordinary mechanical properties of spider dragline silk.</title>
        <authorList>
            <person name="Kono N."/>
            <person name="Nakamura H."/>
            <person name="Mori M."/>
            <person name="Yoshida Y."/>
            <person name="Ohtoshi R."/>
            <person name="Malay A.D."/>
            <person name="Moran D.A.P."/>
            <person name="Tomita M."/>
            <person name="Numata K."/>
            <person name="Arakawa K."/>
        </authorList>
    </citation>
    <scope>NUCLEOTIDE SEQUENCE</scope>
</reference>
<keyword evidence="2" id="KW-1185">Reference proteome</keyword>
<evidence type="ECO:0000313" key="1">
    <source>
        <dbReference type="EMBL" id="GFY80106.1"/>
    </source>
</evidence>
<protein>
    <submittedName>
        <fullName evidence="1">Uncharacterized protein</fullName>
    </submittedName>
</protein>
<dbReference type="EMBL" id="BMAV01023807">
    <property type="protein sequence ID" value="GFY80106.1"/>
    <property type="molecule type" value="Genomic_DNA"/>
</dbReference>
<dbReference type="AlphaFoldDB" id="A0A8X7CT42"/>
<organism evidence="1 2">
    <name type="scientific">Trichonephila inaurata madagascariensis</name>
    <dbReference type="NCBI Taxonomy" id="2747483"/>
    <lineage>
        <taxon>Eukaryota</taxon>
        <taxon>Metazoa</taxon>
        <taxon>Ecdysozoa</taxon>
        <taxon>Arthropoda</taxon>
        <taxon>Chelicerata</taxon>
        <taxon>Arachnida</taxon>
        <taxon>Araneae</taxon>
        <taxon>Araneomorphae</taxon>
        <taxon>Entelegynae</taxon>
        <taxon>Araneoidea</taxon>
        <taxon>Nephilidae</taxon>
        <taxon>Trichonephila</taxon>
        <taxon>Trichonephila inaurata</taxon>
    </lineage>
</organism>
<comment type="caution">
    <text evidence="1">The sequence shown here is derived from an EMBL/GenBank/DDBJ whole genome shotgun (WGS) entry which is preliminary data.</text>
</comment>
<gene>
    <name evidence="1" type="primary">NCL1_17107</name>
    <name evidence="1" type="ORF">TNIN_132171</name>
</gene>
<dbReference type="OrthoDB" id="10057240at2759"/>
<name>A0A8X7CT42_9ARAC</name>
<evidence type="ECO:0000313" key="2">
    <source>
        <dbReference type="Proteomes" id="UP000886998"/>
    </source>
</evidence>
<accession>A0A8X7CT42</accession>
<sequence length="101" mass="11405">MSHSKPFRTVEEALEHFYTLSNDKDPIDISQLPPEESGCLTDEEDIAKDTFQSVLQAAVCGKIEISTNIDDNEISHEGMFDPKKTFNLKGNVEFVEKTQIK</sequence>
<dbReference type="Proteomes" id="UP000886998">
    <property type="component" value="Unassembled WGS sequence"/>
</dbReference>
<proteinExistence type="predicted"/>